<gene>
    <name evidence="1" type="ORF">L1987_28440</name>
</gene>
<protein>
    <submittedName>
        <fullName evidence="1">Uncharacterized protein</fullName>
    </submittedName>
</protein>
<evidence type="ECO:0000313" key="1">
    <source>
        <dbReference type="EMBL" id="KAI3800350.1"/>
    </source>
</evidence>
<sequence length="163" mass="18803">MSNLSSQRCSYSSRPAQTIDGKTIPLKILYNLSIIELKYFIEGEAGIPEEQQRLVYAGEELNDTRFLQSYYIENESILRLVDDAFMTTRVWMMIHVQIVATQKTIHLNVESTDTIHAVKAQEDIPSGKQVLFYPQKRLEEDSFTLADYFIQNESTLHLAQIHS</sequence>
<comment type="caution">
    <text evidence="1">The sequence shown here is derived from an EMBL/GenBank/DDBJ whole genome shotgun (WGS) entry which is preliminary data.</text>
</comment>
<name>A0ACB9HYN5_9ASTR</name>
<evidence type="ECO:0000313" key="2">
    <source>
        <dbReference type="Proteomes" id="UP001056120"/>
    </source>
</evidence>
<reference evidence="1 2" key="2">
    <citation type="journal article" date="2022" name="Mol. Ecol. Resour.">
        <title>The genomes of chicory, endive, great burdock and yacon provide insights into Asteraceae paleo-polyploidization history and plant inulin production.</title>
        <authorList>
            <person name="Fan W."/>
            <person name="Wang S."/>
            <person name="Wang H."/>
            <person name="Wang A."/>
            <person name="Jiang F."/>
            <person name="Liu H."/>
            <person name="Zhao H."/>
            <person name="Xu D."/>
            <person name="Zhang Y."/>
        </authorList>
    </citation>
    <scope>NUCLEOTIDE SEQUENCE [LARGE SCALE GENOMIC DNA]</scope>
    <source>
        <strain evidence="2">cv. Yunnan</strain>
        <tissue evidence="1">Leaves</tissue>
    </source>
</reference>
<proteinExistence type="predicted"/>
<keyword evidence="2" id="KW-1185">Reference proteome</keyword>
<dbReference type="Proteomes" id="UP001056120">
    <property type="component" value="Linkage Group LG10"/>
</dbReference>
<reference evidence="2" key="1">
    <citation type="journal article" date="2022" name="Mol. Ecol. Resour.">
        <title>The genomes of chicory, endive, great burdock and yacon provide insights into Asteraceae palaeo-polyploidization history and plant inulin production.</title>
        <authorList>
            <person name="Fan W."/>
            <person name="Wang S."/>
            <person name="Wang H."/>
            <person name="Wang A."/>
            <person name="Jiang F."/>
            <person name="Liu H."/>
            <person name="Zhao H."/>
            <person name="Xu D."/>
            <person name="Zhang Y."/>
        </authorList>
    </citation>
    <scope>NUCLEOTIDE SEQUENCE [LARGE SCALE GENOMIC DNA]</scope>
    <source>
        <strain evidence="2">cv. Yunnan</strain>
    </source>
</reference>
<dbReference type="EMBL" id="CM042027">
    <property type="protein sequence ID" value="KAI3800350.1"/>
    <property type="molecule type" value="Genomic_DNA"/>
</dbReference>
<organism evidence="1 2">
    <name type="scientific">Smallanthus sonchifolius</name>
    <dbReference type="NCBI Taxonomy" id="185202"/>
    <lineage>
        <taxon>Eukaryota</taxon>
        <taxon>Viridiplantae</taxon>
        <taxon>Streptophyta</taxon>
        <taxon>Embryophyta</taxon>
        <taxon>Tracheophyta</taxon>
        <taxon>Spermatophyta</taxon>
        <taxon>Magnoliopsida</taxon>
        <taxon>eudicotyledons</taxon>
        <taxon>Gunneridae</taxon>
        <taxon>Pentapetalae</taxon>
        <taxon>asterids</taxon>
        <taxon>campanulids</taxon>
        <taxon>Asterales</taxon>
        <taxon>Asteraceae</taxon>
        <taxon>Asteroideae</taxon>
        <taxon>Heliantheae alliance</taxon>
        <taxon>Millerieae</taxon>
        <taxon>Smallanthus</taxon>
    </lineage>
</organism>
<accession>A0ACB9HYN5</accession>